<dbReference type="Proteomes" id="UP001157502">
    <property type="component" value="Chromosome 9"/>
</dbReference>
<organism evidence="1 2">
    <name type="scientific">Dallia pectoralis</name>
    <name type="common">Alaska blackfish</name>
    <dbReference type="NCBI Taxonomy" id="75939"/>
    <lineage>
        <taxon>Eukaryota</taxon>
        <taxon>Metazoa</taxon>
        <taxon>Chordata</taxon>
        <taxon>Craniata</taxon>
        <taxon>Vertebrata</taxon>
        <taxon>Euteleostomi</taxon>
        <taxon>Actinopterygii</taxon>
        <taxon>Neopterygii</taxon>
        <taxon>Teleostei</taxon>
        <taxon>Protacanthopterygii</taxon>
        <taxon>Esociformes</taxon>
        <taxon>Umbridae</taxon>
        <taxon>Dallia</taxon>
    </lineage>
</organism>
<reference evidence="1" key="1">
    <citation type="submission" date="2021-05" db="EMBL/GenBank/DDBJ databases">
        <authorList>
            <person name="Pan Q."/>
            <person name="Jouanno E."/>
            <person name="Zahm M."/>
            <person name="Klopp C."/>
            <person name="Cabau C."/>
            <person name="Louis A."/>
            <person name="Berthelot C."/>
            <person name="Parey E."/>
            <person name="Roest Crollius H."/>
            <person name="Montfort J."/>
            <person name="Robinson-Rechavi M."/>
            <person name="Bouchez O."/>
            <person name="Lampietro C."/>
            <person name="Lopez Roques C."/>
            <person name="Donnadieu C."/>
            <person name="Postlethwait J."/>
            <person name="Bobe J."/>
            <person name="Dillon D."/>
            <person name="Chandos A."/>
            <person name="von Hippel F."/>
            <person name="Guiguen Y."/>
        </authorList>
    </citation>
    <scope>NUCLEOTIDE SEQUENCE</scope>
    <source>
        <strain evidence="1">YG-Jan2019</strain>
    </source>
</reference>
<accession>A0ACC2GSN6</accession>
<sequence>MELPLFVYNRDQLIQLRDSASPAPRDIPAEIRKRRRGSRAGLKVKLRKRRFKPTLPSIVMGNVRSLENKMDELTALVRTQSECRESSFMCFSETWLQDVTPDSAVALDGFRLVRAVRGKQSGKKRGGLAVFVNSRWCDPGHVTEKTKVCLPDIEVLAVGMRPYYMPREFSHVILLAVYIPPSADGGSACDVIHSITASLQTQHPNALFLISGDFNHVPLKRTLSSFTQYVKCKTRENKTLDLMYANVRNAYSSSALPPLGRSDHNMVHLLASYQPNVLQQPPITRTIRVWSEQSMESLQDCLDLTDWDVFYRAHGRDIDGLAEAFTGYLNFCTDLSIPTKTIHCFSNNKPWITRDIKHLLNRKKRAFLAGDGEEVKCVQKQLKKRIKDAKDAYRGRMEDRLQQADSNMFADDSSIVGCITEDNYEEYSGLVQSFVQWSEANHLLLNTSKTKELVVDFRRNKKPPTPITIQGNEVEVVEVYKYLGVHINDKLGWADNTTLQKRTVQTVLHEEAQTLRFDMKRVRCK</sequence>
<name>A0ACC2GSN6_DALPE</name>
<keyword evidence="2" id="KW-1185">Reference proteome</keyword>
<protein>
    <submittedName>
        <fullName evidence="1">Uncharacterized protein</fullName>
    </submittedName>
</protein>
<gene>
    <name evidence="1" type="ORF">DPEC_G00110440</name>
</gene>
<proteinExistence type="predicted"/>
<comment type="caution">
    <text evidence="1">The sequence shown here is derived from an EMBL/GenBank/DDBJ whole genome shotgun (WGS) entry which is preliminary data.</text>
</comment>
<evidence type="ECO:0000313" key="2">
    <source>
        <dbReference type="Proteomes" id="UP001157502"/>
    </source>
</evidence>
<dbReference type="EMBL" id="CM055736">
    <property type="protein sequence ID" value="KAJ8006748.1"/>
    <property type="molecule type" value="Genomic_DNA"/>
</dbReference>
<evidence type="ECO:0000313" key="1">
    <source>
        <dbReference type="EMBL" id="KAJ8006748.1"/>
    </source>
</evidence>